<dbReference type="AlphaFoldDB" id="A0A7T0BTR0"/>
<dbReference type="SUPFAM" id="SSF53335">
    <property type="entry name" value="S-adenosyl-L-methionine-dependent methyltransferases"/>
    <property type="match status" value="1"/>
</dbReference>
<keyword evidence="1" id="KW-0620">Polyamine biosynthesis</keyword>
<dbReference type="Proteomes" id="UP000594688">
    <property type="component" value="Chromosome"/>
</dbReference>
<evidence type="ECO:0000313" key="3">
    <source>
        <dbReference type="EMBL" id="QPJ60790.1"/>
    </source>
</evidence>
<feature type="transmembrane region" description="Helical" evidence="2">
    <location>
        <begin position="373"/>
        <end position="393"/>
    </location>
</feature>
<feature type="transmembrane region" description="Helical" evidence="2">
    <location>
        <begin position="405"/>
        <end position="422"/>
    </location>
</feature>
<evidence type="ECO:0000256" key="1">
    <source>
        <dbReference type="ARBA" id="ARBA00023115"/>
    </source>
</evidence>
<dbReference type="EMBL" id="CP048685">
    <property type="protein sequence ID" value="QPJ60790.1"/>
    <property type="molecule type" value="Genomic_DNA"/>
</dbReference>
<feature type="transmembrane region" description="Helical" evidence="2">
    <location>
        <begin position="434"/>
        <end position="451"/>
    </location>
</feature>
<feature type="transmembrane region" description="Helical" evidence="2">
    <location>
        <begin position="275"/>
        <end position="297"/>
    </location>
</feature>
<name>A0A7T0BTR0_9BACT</name>
<sequence>MRVLLLQTLVFLSSFLIFQIELILGKSILPGFGGGYMVWGITLVFYQALLFIGYGYVHLMNGRLLFTRFRMVHTYLVALSLLLLPINVDRMAEPTYQWPIVGEIVFLLTLTIGGLFFVLSTLSVYLQVHLSDSHLEARKNPYVLFAGSNLGAFAALLSYPFFWEPYFDLSEQTRIWEFVYALVVVLFIAIQLLVPIKKQDKPTGISLPSVPSSQLLKWLLLSAAPSAFFLAVTNELTLNIAPVPLLWILPLAVYLLTLVLSFKKNPFCPKWFLDYIQWFIALGVILFFFNMMGQSLMELGHNTIANWFPDHQMLARSVGPVLMLSLCFVFCLACHFRLNQAKPEDPSGLTAYYMVLSAGGFVGGFVVNWVAPWVFNLTLETLISFALGAWGLALGQKEWQGKKSIFVFQFLAILGVTLMWPVLRKSIAPEGRFLVDLGAAMVLLILFGSLGTRLKQHAVVLAGLVLWVVILDANFVQKQLVFKTRNHYGVHTVHEFNGFRMMKHGTTMHGAQILDPRGKKIPLTYFHPGSPMGLLLTQRQLPMQRVALMGLGAGSLAGYAKAGDEWEYFEIDPMVGHIAQNYFTFLKDNPGKVDIVYGDARVTMRKQPDQTYDAIIIDVFNSDAIPVHLLTVEAMKEYDRALKKGGVIFFHVSNRFMNLLPVIYSNAEALGWHFSFKLNPEAKPPLKAATIWGALTKYPESHEILKKEQKWLSGRIKQKIRPWTDQYSSIWPVLNQ</sequence>
<feature type="transmembrane region" description="Helical" evidence="2">
    <location>
        <begin position="175"/>
        <end position="194"/>
    </location>
</feature>
<evidence type="ECO:0000256" key="2">
    <source>
        <dbReference type="SAM" id="Phobius"/>
    </source>
</evidence>
<feature type="transmembrane region" description="Helical" evidence="2">
    <location>
        <begin position="69"/>
        <end position="88"/>
    </location>
</feature>
<keyword evidence="2" id="KW-0812">Transmembrane</keyword>
<dbReference type="GO" id="GO:0006596">
    <property type="term" value="P:polyamine biosynthetic process"/>
    <property type="evidence" value="ECO:0007669"/>
    <property type="project" value="UniProtKB-KW"/>
</dbReference>
<evidence type="ECO:0008006" key="5">
    <source>
        <dbReference type="Google" id="ProtNLM"/>
    </source>
</evidence>
<dbReference type="KEGG" id="nli:G3M70_02350"/>
<dbReference type="CDD" id="cd02440">
    <property type="entry name" value="AdoMet_MTases"/>
    <property type="match status" value="1"/>
</dbReference>
<evidence type="ECO:0000313" key="4">
    <source>
        <dbReference type="Proteomes" id="UP000594688"/>
    </source>
</evidence>
<dbReference type="NCBIfam" id="NF037959">
    <property type="entry name" value="MFS_SpdSyn"/>
    <property type="match status" value="1"/>
</dbReference>
<dbReference type="Gene3D" id="3.40.50.150">
    <property type="entry name" value="Vaccinia Virus protein VP39"/>
    <property type="match status" value="1"/>
</dbReference>
<proteinExistence type="predicted"/>
<feature type="transmembrane region" description="Helical" evidence="2">
    <location>
        <begin position="317"/>
        <end position="338"/>
    </location>
</feature>
<feature type="transmembrane region" description="Helical" evidence="2">
    <location>
        <begin position="245"/>
        <end position="263"/>
    </location>
</feature>
<feature type="transmembrane region" description="Helical" evidence="2">
    <location>
        <begin position="458"/>
        <end position="476"/>
    </location>
</feature>
<feature type="transmembrane region" description="Helical" evidence="2">
    <location>
        <begin position="100"/>
        <end position="122"/>
    </location>
</feature>
<dbReference type="PANTHER" id="PTHR43317">
    <property type="entry name" value="THERMOSPERMINE SYNTHASE ACAULIS5"/>
    <property type="match status" value="1"/>
</dbReference>
<accession>A0A7T0BTR0</accession>
<feature type="transmembrane region" description="Helical" evidence="2">
    <location>
        <begin position="350"/>
        <end position="367"/>
    </location>
</feature>
<keyword evidence="2" id="KW-1133">Transmembrane helix</keyword>
<reference evidence="3 4" key="1">
    <citation type="submission" date="2020-02" db="EMBL/GenBank/DDBJ databases">
        <title>Genomic and physiological characterization of two novel Nitrospinaceae genera.</title>
        <authorList>
            <person name="Mueller A.J."/>
            <person name="Jung M.-Y."/>
            <person name="Strachan C.R."/>
            <person name="Herbold C.W."/>
            <person name="Kirkegaard R.H."/>
            <person name="Daims H."/>
        </authorList>
    </citation>
    <scope>NUCLEOTIDE SEQUENCE [LARGE SCALE GENOMIC DNA]</scope>
    <source>
        <strain evidence="3">EB</strain>
    </source>
</reference>
<protein>
    <recommendedName>
        <fullName evidence="5">Spermidine synthase</fullName>
    </recommendedName>
</protein>
<feature type="transmembrane region" description="Helical" evidence="2">
    <location>
        <begin position="215"/>
        <end position="233"/>
    </location>
</feature>
<feature type="transmembrane region" description="Helical" evidence="2">
    <location>
        <begin position="35"/>
        <end position="57"/>
    </location>
</feature>
<gene>
    <name evidence="3" type="ORF">G3M70_02350</name>
</gene>
<dbReference type="InterPro" id="IPR029063">
    <property type="entry name" value="SAM-dependent_MTases_sf"/>
</dbReference>
<dbReference type="PANTHER" id="PTHR43317:SF1">
    <property type="entry name" value="THERMOSPERMINE SYNTHASE ACAULIS5"/>
    <property type="match status" value="1"/>
</dbReference>
<keyword evidence="2" id="KW-0472">Membrane</keyword>
<organism evidence="3 4">
    <name type="scientific">Candidatus Nitronauta litoralis</name>
    <dbReference type="NCBI Taxonomy" id="2705533"/>
    <lineage>
        <taxon>Bacteria</taxon>
        <taxon>Pseudomonadati</taxon>
        <taxon>Nitrospinota/Tectimicrobiota group</taxon>
        <taxon>Nitrospinota</taxon>
        <taxon>Nitrospinia</taxon>
        <taxon>Nitrospinales</taxon>
        <taxon>Nitrospinaceae</taxon>
        <taxon>Candidatus Nitronauta</taxon>
    </lineage>
</organism>
<feature type="transmembrane region" description="Helical" evidence="2">
    <location>
        <begin position="142"/>
        <end position="163"/>
    </location>
</feature>